<dbReference type="GO" id="GO:0016020">
    <property type="term" value="C:membrane"/>
    <property type="evidence" value="ECO:0007669"/>
    <property type="project" value="UniProtKB-SubCell"/>
</dbReference>
<evidence type="ECO:0000256" key="6">
    <source>
        <dbReference type="ARBA" id="ARBA00023136"/>
    </source>
</evidence>
<reference evidence="11" key="2">
    <citation type="submission" date="2010-04" db="EMBL/GenBank/DDBJ databases">
        <title>Genome sequence of Salinibacter ruber M8.</title>
        <authorList>
            <consortium name="Genoscope"/>
        </authorList>
    </citation>
    <scope>NUCLEOTIDE SEQUENCE [LARGE SCALE GENOMIC DNA]</scope>
    <source>
        <strain evidence="11">M8</strain>
    </source>
</reference>
<dbReference type="CDD" id="cd07023">
    <property type="entry name" value="S49_Sppa_N_C"/>
    <property type="match status" value="1"/>
</dbReference>
<evidence type="ECO:0000256" key="8">
    <source>
        <dbReference type="SAM" id="Phobius"/>
    </source>
</evidence>
<evidence type="ECO:0000256" key="4">
    <source>
        <dbReference type="ARBA" id="ARBA00022801"/>
    </source>
</evidence>
<feature type="domain" description="Peptidase S49" evidence="9">
    <location>
        <begin position="523"/>
        <end position="673"/>
    </location>
</feature>
<evidence type="ECO:0000256" key="2">
    <source>
        <dbReference type="ARBA" id="ARBA00008683"/>
    </source>
</evidence>
<evidence type="ECO:0000313" key="10">
    <source>
        <dbReference type="EMBL" id="CBH25495.1"/>
    </source>
</evidence>
<comment type="subcellular location">
    <subcellularLocation>
        <location evidence="1">Membrane</location>
    </subcellularLocation>
</comment>
<dbReference type="InterPro" id="IPR004634">
    <property type="entry name" value="Pept_S49_pIV"/>
</dbReference>
<feature type="compositionally biased region" description="Basic and acidic residues" evidence="7">
    <location>
        <begin position="45"/>
        <end position="57"/>
    </location>
</feature>
<evidence type="ECO:0000256" key="3">
    <source>
        <dbReference type="ARBA" id="ARBA00022670"/>
    </source>
</evidence>
<dbReference type="EMBL" id="FP565814">
    <property type="protein sequence ID" value="CBH25495.1"/>
    <property type="molecule type" value="Genomic_DNA"/>
</dbReference>
<sequence>MYFTPGREFPLRAAAPRQSHQPRHALHRRSELDSAHTPPPKRPHRPDGRAPRERSEGRGACPWGLTKPIKVGSDGRKCIWVPNARKTGDLRFVRTTQPFGAIARAAARGPRAALKRQPRHRIHVHWSCVRFARPSPTSHSTPPFFMRFLSTLAASVIGTLVALGLIVFFFVFFFFAVSLSADQTPTVQSGSVLTVPLAGDIPERVTNDPFQKAFGGGPSVDLRGLQTALRKASSDSRIEAVWLRTKGVSADWATLEEVRQAVVQARESGLPVLASSDEFGMTEKDYFLASAADSVFTAPQSAFEYNGFGTTVTFFDGALQRLEVEPQLIRAGKYKSAGEPFVRSDLSAPNREQLTALLETTNEQFMTAVSEARGLSTDALNRLAEEDALLSSAAALEENLIDGLRYEDEVRDRLRGLVDTSFSGDLPTVSIADYQRVSAESAGQSYTGSGQVDIVYAQGRIVVGDPNGQSPIGGSQALGSTPLTEALETARTDSRTEAVVLRVNSPGGSAAASEAMWRAVKRTANEKPVIVSMGDVAASGGYYLAAGADSIMADPTTTTGSIGVFGILFNAEGLFEEKLGVTFDGVRTGPYADLYSTTKPLSPDERRLVGGSIDQTYNTFLRRVADARNMDVEAVDEVAQGRVWSGRDAKEVGLVDTTGTLADAVAMAGAAAGLGDGPYRTRTLPQPKTIVERFSEQFAAQAQQVWRSATTNALERKFWRQKQMFDRMMGTHGSIQARLPFEPTIE</sequence>
<comment type="similarity">
    <text evidence="2">Belongs to the peptidase S49 family.</text>
</comment>
<dbReference type="PANTHER" id="PTHR33209:SF1">
    <property type="entry name" value="PEPTIDASE S49 DOMAIN-CONTAINING PROTEIN"/>
    <property type="match status" value="1"/>
</dbReference>
<dbReference type="EC" id="3.4.21.-" evidence="10"/>
<dbReference type="PRINTS" id="PR00127">
    <property type="entry name" value="CLPPROTEASEP"/>
</dbReference>
<dbReference type="HOGENOM" id="CLU_008856_1_1_10"/>
<accession>D5HBU0</accession>
<dbReference type="Proteomes" id="UP000000933">
    <property type="component" value="Chromosome"/>
</dbReference>
<feature type="transmembrane region" description="Helical" evidence="8">
    <location>
        <begin position="152"/>
        <end position="177"/>
    </location>
</feature>
<dbReference type="GO" id="GO:0004252">
    <property type="term" value="F:serine-type endopeptidase activity"/>
    <property type="evidence" value="ECO:0007669"/>
    <property type="project" value="InterPro"/>
</dbReference>
<evidence type="ECO:0000259" key="9">
    <source>
        <dbReference type="Pfam" id="PF01343"/>
    </source>
</evidence>
<proteinExistence type="inferred from homology"/>
<dbReference type="GO" id="GO:0004176">
    <property type="term" value="F:ATP-dependent peptidase activity"/>
    <property type="evidence" value="ECO:0007669"/>
    <property type="project" value="InterPro"/>
</dbReference>
<evidence type="ECO:0000256" key="7">
    <source>
        <dbReference type="SAM" id="MobiDB-lite"/>
    </source>
</evidence>
<dbReference type="InterPro" id="IPR029045">
    <property type="entry name" value="ClpP/crotonase-like_dom_sf"/>
</dbReference>
<dbReference type="SUPFAM" id="SSF52096">
    <property type="entry name" value="ClpP/crotonase"/>
    <property type="match status" value="2"/>
</dbReference>
<keyword evidence="4 10" id="KW-0378">Hydrolase</keyword>
<dbReference type="Gene3D" id="3.90.226.10">
    <property type="entry name" value="2-enoyl-CoA Hydratase, Chain A, domain 1"/>
    <property type="match status" value="3"/>
</dbReference>
<evidence type="ECO:0000256" key="1">
    <source>
        <dbReference type="ARBA" id="ARBA00004370"/>
    </source>
</evidence>
<dbReference type="InterPro" id="IPR047272">
    <property type="entry name" value="S49_SppA_C"/>
</dbReference>
<dbReference type="KEGG" id="srm:SRM_02574"/>
<reference evidence="10 11" key="1">
    <citation type="journal article" date="2010" name="ISME J.">
        <title>Fine-scale evolution: genomic, phenotypic and ecological differentiation in two coexisting Salinibacter ruber strains.</title>
        <authorList>
            <person name="Pena A."/>
            <person name="Teeling H."/>
            <person name="Huerta-Cepas J."/>
            <person name="Santos F."/>
            <person name="Yarza P."/>
            <person name="Brito-Echeverria J."/>
            <person name="Lucio M."/>
            <person name="Schmitt-Kopplin P."/>
            <person name="Meseguer I."/>
            <person name="Schenowitz C."/>
            <person name="Dossat C."/>
            <person name="Barbe V."/>
            <person name="Dopazo J."/>
            <person name="Rossello-Mora R."/>
            <person name="Schuler M."/>
            <person name="Glockner F.O."/>
            <person name="Amann R."/>
            <person name="Gabaldon T."/>
            <person name="Anton J."/>
        </authorList>
    </citation>
    <scope>NUCLEOTIDE SEQUENCE [LARGE SCALE GENOMIC DNA]</scope>
    <source>
        <strain evidence="10 11">M8</strain>
    </source>
</reference>
<keyword evidence="8" id="KW-1133">Transmembrane helix</keyword>
<feature type="domain" description="Peptidase S49" evidence="9">
    <location>
        <begin position="265"/>
        <end position="418"/>
    </location>
</feature>
<organism evidence="10 11">
    <name type="scientific">Salinibacter ruber (strain M8)</name>
    <dbReference type="NCBI Taxonomy" id="761659"/>
    <lineage>
        <taxon>Bacteria</taxon>
        <taxon>Pseudomonadati</taxon>
        <taxon>Rhodothermota</taxon>
        <taxon>Rhodothermia</taxon>
        <taxon>Rhodothermales</taxon>
        <taxon>Salinibacteraceae</taxon>
        <taxon>Salinibacter</taxon>
    </lineage>
</organism>
<protein>
    <submittedName>
        <fullName evidence="10">Protease IV</fullName>
        <ecNumber evidence="10">3.4.21.-</ecNumber>
    </submittedName>
</protein>
<dbReference type="PANTHER" id="PTHR33209">
    <property type="entry name" value="PROTEASE 4"/>
    <property type="match status" value="1"/>
</dbReference>
<dbReference type="InterPro" id="IPR001907">
    <property type="entry name" value="ClpP"/>
</dbReference>
<dbReference type="InterPro" id="IPR004635">
    <property type="entry name" value="Pept_S49_SppA"/>
</dbReference>
<dbReference type="GO" id="GO:0006465">
    <property type="term" value="P:signal peptide processing"/>
    <property type="evidence" value="ECO:0007669"/>
    <property type="project" value="InterPro"/>
</dbReference>
<dbReference type="PATRIC" id="fig|761659.10.peg.2809"/>
<dbReference type="AlphaFoldDB" id="D5HBU0"/>
<dbReference type="InterPro" id="IPR002142">
    <property type="entry name" value="Peptidase_S49"/>
</dbReference>
<keyword evidence="5" id="KW-0720">Serine protease</keyword>
<dbReference type="InterPro" id="IPR047217">
    <property type="entry name" value="S49_SppA_67K_type_N"/>
</dbReference>
<feature type="region of interest" description="Disordered" evidence="7">
    <location>
        <begin position="1"/>
        <end position="66"/>
    </location>
</feature>
<dbReference type="CDD" id="cd07018">
    <property type="entry name" value="S49_SppA_67K_type"/>
    <property type="match status" value="1"/>
</dbReference>
<dbReference type="Pfam" id="PF01343">
    <property type="entry name" value="Peptidase_S49"/>
    <property type="match status" value="2"/>
</dbReference>
<keyword evidence="8" id="KW-0812">Transmembrane</keyword>
<evidence type="ECO:0000256" key="5">
    <source>
        <dbReference type="ARBA" id="ARBA00022825"/>
    </source>
</evidence>
<gene>
    <name evidence="10" type="primary">sppA</name>
    <name evidence="10" type="ordered locus">SRM_02574</name>
</gene>
<dbReference type="Gene3D" id="6.20.330.10">
    <property type="match status" value="1"/>
</dbReference>
<name>D5HBU0_SALRM</name>
<keyword evidence="3 10" id="KW-0645">Protease</keyword>
<dbReference type="NCBIfam" id="TIGR00705">
    <property type="entry name" value="SppA_67K"/>
    <property type="match status" value="1"/>
</dbReference>
<keyword evidence="6 8" id="KW-0472">Membrane</keyword>
<evidence type="ECO:0000313" key="11">
    <source>
        <dbReference type="Proteomes" id="UP000000933"/>
    </source>
</evidence>
<dbReference type="NCBIfam" id="TIGR00706">
    <property type="entry name" value="SppA_dom"/>
    <property type="match status" value="1"/>
</dbReference>